<dbReference type="RefSeq" id="WP_100368235.1">
    <property type="nucleotide sequence ID" value="NZ_PGTY01000002.1"/>
</dbReference>
<accession>A0A2M8W4N4</accession>
<organism evidence="1 2">
    <name type="scientific">Yoonia maricola</name>
    <dbReference type="NCBI Taxonomy" id="420999"/>
    <lineage>
        <taxon>Bacteria</taxon>
        <taxon>Pseudomonadati</taxon>
        <taxon>Pseudomonadota</taxon>
        <taxon>Alphaproteobacteria</taxon>
        <taxon>Rhodobacterales</taxon>
        <taxon>Paracoccaceae</taxon>
        <taxon>Yoonia</taxon>
    </lineage>
</organism>
<reference evidence="1 2" key="1">
    <citation type="submission" date="2017-11" db="EMBL/GenBank/DDBJ databases">
        <title>Genomic Encyclopedia of Archaeal and Bacterial Type Strains, Phase II (KMG-II): From Individual Species to Whole Genera.</title>
        <authorList>
            <person name="Goeker M."/>
        </authorList>
    </citation>
    <scope>NUCLEOTIDE SEQUENCE [LARGE SCALE GENOMIC DNA]</scope>
    <source>
        <strain evidence="1 2">DSM 29128</strain>
    </source>
</reference>
<protein>
    <submittedName>
        <fullName evidence="1">PAS domain-containing protein</fullName>
    </submittedName>
</protein>
<name>A0A2M8W4N4_9RHOB</name>
<gene>
    <name evidence="1" type="ORF">BC777_2238</name>
</gene>
<comment type="caution">
    <text evidence="1">The sequence shown here is derived from an EMBL/GenBank/DDBJ whole genome shotgun (WGS) entry which is preliminary data.</text>
</comment>
<sequence length="518" mass="57739">MLLNMAELLAICVAAVCGAAVIITLLQSKRPARPQGAATFNKASDKGTIFLFADDHLIDATPDAWAMIGHGANNLSDLDVMITHVTPEFPGIKEKLADPDAAAFRICSESDPTVFIDAKRTDNRLRISLNGDETWTRELAALRMSCDASNAETALMQSITTHSTQLVWHEDQNGHLRWANNAYIEALRELDVKSLFDATAEPLEPQKRRIAVKPADGEKDQWFDISTVIHAGGRLHFANNATEIVRADSARSEFVKTLGKTFGELSIGLAIFDKNRQVKMFNPAFSDMSGLPFDFLGASPTIDTVLDRLREIRMMPEPKNYTSWREQFTAVETAAKNGTYSKNWALPDGQTYRVTGRPHPDGAFALLFEDITAEVSLTRRFRRDIETGQAVLDTLSDAIAVFSATGTLVMSNRAYTTLWSNGPEKVLEHRILPSEMKVWQNHCIPSSMWHDMRDFIQQLGTRPPWSDTILMEDGRHLACHADPIASGMTLVRFAIAPPKRPEIRKLMMRDMAIEAGKR</sequence>
<dbReference type="OrthoDB" id="9797304at2"/>
<dbReference type="Proteomes" id="UP000228531">
    <property type="component" value="Unassembled WGS sequence"/>
</dbReference>
<evidence type="ECO:0000313" key="2">
    <source>
        <dbReference type="Proteomes" id="UP000228531"/>
    </source>
</evidence>
<evidence type="ECO:0000313" key="1">
    <source>
        <dbReference type="EMBL" id="PJI85891.1"/>
    </source>
</evidence>
<dbReference type="AlphaFoldDB" id="A0A2M8W4N4"/>
<dbReference type="SUPFAM" id="SSF55785">
    <property type="entry name" value="PYP-like sensor domain (PAS domain)"/>
    <property type="match status" value="1"/>
</dbReference>
<dbReference type="Pfam" id="PF12860">
    <property type="entry name" value="PAS_7"/>
    <property type="match status" value="1"/>
</dbReference>
<dbReference type="InterPro" id="IPR035965">
    <property type="entry name" value="PAS-like_dom_sf"/>
</dbReference>
<dbReference type="EMBL" id="PGTY01000002">
    <property type="protein sequence ID" value="PJI85891.1"/>
    <property type="molecule type" value="Genomic_DNA"/>
</dbReference>
<keyword evidence="2" id="KW-1185">Reference proteome</keyword>
<proteinExistence type="predicted"/>